<evidence type="ECO:0000256" key="1">
    <source>
        <dbReference type="SAM" id="MobiDB-lite"/>
    </source>
</evidence>
<feature type="compositionally biased region" description="Pro residues" evidence="1">
    <location>
        <begin position="50"/>
        <end position="74"/>
    </location>
</feature>
<evidence type="ECO:0000313" key="3">
    <source>
        <dbReference type="Proteomes" id="UP000036681"/>
    </source>
</evidence>
<proteinExistence type="predicted"/>
<evidence type="ECO:0000313" key="4">
    <source>
        <dbReference type="WBParaSite" id="ALUE_0000037901-mRNA-1"/>
    </source>
</evidence>
<reference evidence="4" key="1">
    <citation type="submission" date="2017-02" db="UniProtKB">
        <authorList>
            <consortium name="WormBaseParasite"/>
        </authorList>
    </citation>
    <scope>IDENTIFICATION</scope>
</reference>
<feature type="signal peptide" evidence="2">
    <location>
        <begin position="1"/>
        <end position="20"/>
    </location>
</feature>
<keyword evidence="3" id="KW-1185">Reference proteome</keyword>
<feature type="chain" id="PRO_5005656432" evidence="2">
    <location>
        <begin position="21"/>
        <end position="149"/>
    </location>
</feature>
<feature type="region of interest" description="Disordered" evidence="1">
    <location>
        <begin position="41"/>
        <end position="79"/>
    </location>
</feature>
<sequence>MCGLRLTLLAFCCQFEVSFQQSAQEDISTIVPVEGRLHRRQAPIDGLPPSESPPPPPPPMPPPPFGWPPPPGPFPFSQRPFRRFRYRMEGPYFPPPEPIPANKILKLSSSSPNFNNIRRHLKSQIKAMTEFFKLCNVILRHAHVRGPNM</sequence>
<dbReference type="WBParaSite" id="ALUE_0000037901-mRNA-1">
    <property type="protein sequence ID" value="ALUE_0000037901-mRNA-1"/>
    <property type="gene ID" value="ALUE_0000037901"/>
</dbReference>
<organism evidence="3 4">
    <name type="scientific">Ascaris lumbricoides</name>
    <name type="common">Giant roundworm</name>
    <dbReference type="NCBI Taxonomy" id="6252"/>
    <lineage>
        <taxon>Eukaryota</taxon>
        <taxon>Metazoa</taxon>
        <taxon>Ecdysozoa</taxon>
        <taxon>Nematoda</taxon>
        <taxon>Chromadorea</taxon>
        <taxon>Rhabditida</taxon>
        <taxon>Spirurina</taxon>
        <taxon>Ascaridomorpha</taxon>
        <taxon>Ascaridoidea</taxon>
        <taxon>Ascarididae</taxon>
        <taxon>Ascaris</taxon>
    </lineage>
</organism>
<dbReference type="Proteomes" id="UP000036681">
    <property type="component" value="Unplaced"/>
</dbReference>
<dbReference type="AlphaFoldDB" id="A0A0M3HFT4"/>
<keyword evidence="2" id="KW-0732">Signal</keyword>
<name>A0A0M3HFT4_ASCLU</name>
<evidence type="ECO:0000256" key="2">
    <source>
        <dbReference type="SAM" id="SignalP"/>
    </source>
</evidence>
<protein>
    <submittedName>
        <fullName evidence="4">Formin-like protein 20</fullName>
    </submittedName>
</protein>
<accession>A0A0M3HFT4</accession>